<dbReference type="InterPro" id="IPR036249">
    <property type="entry name" value="Thioredoxin-like_sf"/>
</dbReference>
<dbReference type="EMBL" id="CP031517">
    <property type="protein sequence ID" value="QOS39152.1"/>
    <property type="molecule type" value="Genomic_DNA"/>
</dbReference>
<proteinExistence type="predicted"/>
<dbReference type="AlphaFoldDB" id="A0A7M1XM01"/>
<sequence>MKNKNIIVSLLLLLSFSLPGCVNNDPSSFSSPSSSSPTEEIVMEDIALKKAKGVSSTFLITSAEQLRSITRYEDAIVFVSQPNCIHCNAERKLLSRYIMENEVIIYEVEYLTYKEAYLDESNNIGDYMSQFPAVTRTPTYLFYKEGKFNHKFVGRFASSSADPENYFIFKTILESYSYINNFYVLNDFDTSSINDVTYHYFLTNESVEETSSLDILGFSTTSLDQKIKEKEKSTILFTWRRCGDCKSLRENILDDFFKTHKESRIYYYEVDGYYLLKRQSQENLKNLGLNMWSSFSTKYHLYNEDFYNLDALNNIAGYVPTFVTYQDGTYQDMEVYLNESKPIRNEDGTLSFTMAFHEECKQLKSDTIVDKKDTTSAKYQKALQELYFKAMTIDITKANDYLKDTLL</sequence>
<evidence type="ECO:0008006" key="4">
    <source>
        <dbReference type="Google" id="ProtNLM"/>
    </source>
</evidence>
<feature type="chain" id="PRO_5032618741" description="Thioredoxin domain-containing protein" evidence="1">
    <location>
        <begin position="25"/>
        <end position="407"/>
    </location>
</feature>
<feature type="signal peptide" evidence="1">
    <location>
        <begin position="1"/>
        <end position="24"/>
    </location>
</feature>
<evidence type="ECO:0000256" key="1">
    <source>
        <dbReference type="SAM" id="SignalP"/>
    </source>
</evidence>
<name>A0A7M1XM01_9SPIR</name>
<organism evidence="2 3">
    <name type="scientific">Treponema rectale</name>
    <dbReference type="NCBI Taxonomy" id="744512"/>
    <lineage>
        <taxon>Bacteria</taxon>
        <taxon>Pseudomonadati</taxon>
        <taxon>Spirochaetota</taxon>
        <taxon>Spirochaetia</taxon>
        <taxon>Spirochaetales</taxon>
        <taxon>Treponemataceae</taxon>
        <taxon>Treponema</taxon>
    </lineage>
</organism>
<dbReference type="Proteomes" id="UP000593591">
    <property type="component" value="Chromosome"/>
</dbReference>
<accession>A0A7M1XM01</accession>
<reference evidence="2 3" key="1">
    <citation type="submission" date="2018-08" db="EMBL/GenBank/DDBJ databases">
        <title>The first complete genome of Treponema rectale (CHPAT), a commensal spirochete of the bovine rectum.</title>
        <authorList>
            <person name="Staton G.J."/>
            <person name="Clegg S.R."/>
            <person name="Carter S.D."/>
            <person name="Radford A.D."/>
            <person name="Darby A."/>
            <person name="Hall N."/>
            <person name="Birtles R.J."/>
            <person name="Evans N.J."/>
        </authorList>
    </citation>
    <scope>NUCLEOTIDE SEQUENCE [LARGE SCALE GENOMIC DNA]</scope>
    <source>
        <strain evidence="2 3">CHPA</strain>
    </source>
</reference>
<dbReference type="KEGG" id="trc:DYE49_01245"/>
<dbReference type="Gene3D" id="3.40.30.10">
    <property type="entry name" value="Glutaredoxin"/>
    <property type="match status" value="2"/>
</dbReference>
<keyword evidence="1" id="KW-0732">Signal</keyword>
<evidence type="ECO:0000313" key="3">
    <source>
        <dbReference type="Proteomes" id="UP000593591"/>
    </source>
</evidence>
<evidence type="ECO:0000313" key="2">
    <source>
        <dbReference type="EMBL" id="QOS39152.1"/>
    </source>
</evidence>
<dbReference type="SUPFAM" id="SSF52833">
    <property type="entry name" value="Thioredoxin-like"/>
    <property type="match status" value="2"/>
</dbReference>
<protein>
    <recommendedName>
        <fullName evidence="4">Thioredoxin domain-containing protein</fullName>
    </recommendedName>
</protein>
<gene>
    <name evidence="2" type="ORF">DYE49_01245</name>
</gene>